<dbReference type="EMBL" id="MT141397">
    <property type="protein sequence ID" value="QJA60144.1"/>
    <property type="molecule type" value="Genomic_DNA"/>
</dbReference>
<reference evidence="1" key="1">
    <citation type="submission" date="2020-03" db="EMBL/GenBank/DDBJ databases">
        <title>The deep terrestrial virosphere.</title>
        <authorList>
            <person name="Holmfeldt K."/>
            <person name="Nilsson E."/>
            <person name="Simone D."/>
            <person name="Lopez-Fernandez M."/>
            <person name="Wu X."/>
            <person name="de Brujin I."/>
            <person name="Lundin D."/>
            <person name="Andersson A."/>
            <person name="Bertilsson S."/>
            <person name="Dopson M."/>
        </authorList>
    </citation>
    <scope>NUCLEOTIDE SEQUENCE</scope>
    <source>
        <strain evidence="1">MM415B01181</strain>
    </source>
</reference>
<gene>
    <name evidence="1" type="ORF">MM415B01181_0017</name>
</gene>
<name>A0A6M3IS67_9ZZZZ</name>
<dbReference type="AlphaFoldDB" id="A0A6M3IS67"/>
<accession>A0A6M3IS67</accession>
<sequence length="1099" mass="123841">MTFIDDEQDYFAQCVEQSKAPVLSETLLETPIPSNRFSQSPEIAFPRETPVPRPVIKPPGTEDYLSPLIAQSQLKITKIPESFGEKLARKNEMASTYLPGDFAEHLYDQPPLQFELAKMMLKKKMYASPQYWKNIDPKKALGNLVKQVDEFVQHSWVNFPKELKPFLGEKIGLRPTKYEPYKSAMREPTPILEQAKGVAQVPVEFATYLPKMAIEFEKDPVRMINERPLDVGVLATAILGPKIKGFIKRGHVEGKQLKKMLNQAEKRVISNDAISAIPDDLYIDLKFIGEKLPMMEKAKGAKPSITKQASAPEPSVGYQVGDFITRGEQQFRVSNIKQRKAPFEPIYEMETSRGEPGPQMPPSEMKKLGFEKTEPELKEFHSGYPFTKEFKESLKRFREGPTPFIHTESQKKIKPPKVISASTPKVDMGPYTWETDQPLEIVHMKKNGDMPVLKHELNSVIHEDVKDLPHGMLKLSIENPIRIFENYPSIKEAIYNPYNKASKNYVLKNRAITEKGGVIDRWKDSVKKEGIRKSGSSKNIGIYLTKNQKGGAEKLKASGVQSLNLTDLTPAEQAIAKDMRTRFDKFLVEINRARSLAGQKPLKQTRNYFTWMTNLEQLGESGISIILDNPEMVKKNLDGLSTKHLQGVPFKYATPRSGGAAPIHLDAFKVFEKYAHDANQVIELTPIIAKSKALLEDMKLPVRGTEPPMKWNMWQRTPKLATYLQYWSDAIAGKRQTSNPYARYFEKYAKKLNKNIAIAILSGNVRSALIQPSALRNTWTELGTRWLVQGLQENLVDGRRSFAMNQSNVLVPRNMDIHIAKLMEDTWRGKVGKIKGKVGEVGIKYGLQFLDLETARATWLGAYAKAKKLYKMPESKAFIYADDIVTKTQASGRLGDVAAIQRSPWGRLMTLFQTFVINEWNFISKDVLGVRNPNITAGQRIAKTTRLVVSTAAINALMEGVLNIRSPFPAPEWALKHAIEEGKEGKELYWTAAKEMAEQIPVIGGSIRWSQPWRTPLPAALQTGVDAISAAEKIFVKASPESLSIYDLETIGKLLGIPLTSQVAKYVRRRKKGLSHARAILGVRTDAAQSKKKKSSGYY</sequence>
<evidence type="ECO:0000313" key="1">
    <source>
        <dbReference type="EMBL" id="QJA60144.1"/>
    </source>
</evidence>
<protein>
    <submittedName>
        <fullName evidence="1">Uncharacterized protein</fullName>
    </submittedName>
</protein>
<organism evidence="1">
    <name type="scientific">viral metagenome</name>
    <dbReference type="NCBI Taxonomy" id="1070528"/>
    <lineage>
        <taxon>unclassified sequences</taxon>
        <taxon>metagenomes</taxon>
        <taxon>organismal metagenomes</taxon>
    </lineage>
</organism>
<proteinExistence type="predicted"/>